<feature type="domain" description="TIR" evidence="4">
    <location>
        <begin position="4"/>
        <end position="155"/>
    </location>
</feature>
<sequence length="1254" mass="141336">MVDCSSDVYISFNRWEDTVRYSFVSHLSAAFHRRGISSFIGENGSDSESNGISNLENCKASVVVFSEKYSSSKSCLEELVKVSNRRRNNCLAVVPVFYPVTKPFVKKQIWDLDDGDVKSALLEMVDLPGPKSYNNNKQSDSDFVEEIVADVREKLNITNKIGIYSKLRMIETLLYKQPWGVRSIGLWGMAGIGKTTLAEATFDQFSGDYEASCFIRDFNTAFQEKGLYSLLEQHFGKILEEELDTKSSIARPVLLRNVLRHKRVFIVLDDVCKPLDAESFLGGFDWFSPGSLIIITSRDKQVFSLCRVNQIYEVPGLNEEEALQLFSRCASVKDIRTDSLQKLSMEVIGYANGNPLALTFFGRESRKNPKELERTFLKLEQSPPIEIHDAVKSTYHSLSSNEKNIFLDVACILRGENLDCVMHLLERCGFFPRVEINVLVEKCLVSISEGRVVMHNMIQSIGRKSINGGKRCSRLWEPLSIKSFLEDKRDLVMSKKGDLSSEDIEAIYLNPSVLSFDVNAEAFKDMYNLRYLKISSSNPGNHHALHLPKGVKTLPDELRLLQWENFPLLSLPQDFNSRNLVILNMCNSKLQKLWKGTKELKMLKRIMLCHSKQLVDIQELQNARNIEVIDLQGCERLQRFIATSHFPHLRVINLSGCKMIKSFPEVPPNIEELYLKQTGIRTIPTVTLSSEDNSFIYDHGDHKFLNRKVSSDSQSHSIMVYLENLKVLDLSHCLELEDIQSFPKNLRNLYLGGTAIQELPSLVHHSELVILDLENCNHLQQLPMGIGNLNSLVVLNLSGCSDLEDIQDIPRKLKELYLAGTSIQEVPSSIKNFSELVLLDLQNCKRLKHLPVEISNLKSLVTLKLSDPFGMPTREGSALSIKDATSEIDMSNLNHLLLAFNENAEQRQEYLPPPRLPSSRLHGLVPRFYALVSLSLYNASLMHIPEEVCSLHSLTLLDLGRNGFSKIPESIMQLSKLHSLRLRHCRNLTLLPELPQSLKILNVHGCVSLESVSWGIEQFPSHYTFSDCFNRSPEVARKRVVKGLAKVASIGNEHQQELIKALALSICGPQTSSYNLRAGSFAKIELTSSLKKTLLGFAIFVVVTFSDDSHNKADLGVRCISTWKSKKRVSARVEKVFRCWAPREAPEVQRDHMFVFYEDAKMHQGGGGEGNKPNILADQVGFEFQAVNGRNKVLGGNCMVTECDVCVITATTGAESLNVINASKDVSLSKNHSLKLSSVLGKLRFGKKFRAFFL</sequence>
<comment type="caution">
    <text evidence="5">The sequence shown here is derived from an EMBL/GenBank/DDBJ whole genome shotgun (WGS) entry which is preliminary data.</text>
</comment>
<dbReference type="Pfam" id="PF00931">
    <property type="entry name" value="NB-ARC"/>
    <property type="match status" value="1"/>
</dbReference>
<keyword evidence="3" id="KW-0611">Plant defense</keyword>
<dbReference type="InterPro" id="IPR042197">
    <property type="entry name" value="Apaf_helical"/>
</dbReference>
<dbReference type="SUPFAM" id="SSF52540">
    <property type="entry name" value="P-loop containing nucleoside triphosphate hydrolases"/>
    <property type="match status" value="1"/>
</dbReference>
<dbReference type="AlphaFoldDB" id="A0ABD1ALP2"/>
<dbReference type="Proteomes" id="UP001558713">
    <property type="component" value="Unassembled WGS sequence"/>
</dbReference>
<dbReference type="InterPro" id="IPR035897">
    <property type="entry name" value="Toll_tir_struct_dom_sf"/>
</dbReference>
<dbReference type="InterPro" id="IPR036390">
    <property type="entry name" value="WH_DNA-bd_sf"/>
</dbReference>
<evidence type="ECO:0000256" key="2">
    <source>
        <dbReference type="ARBA" id="ARBA00022737"/>
    </source>
</evidence>
<dbReference type="Gene3D" id="3.40.50.300">
    <property type="entry name" value="P-loop containing nucleotide triphosphate hydrolases"/>
    <property type="match status" value="1"/>
</dbReference>
<protein>
    <submittedName>
        <fullName evidence="5">Disease resistance protein</fullName>
    </submittedName>
</protein>
<dbReference type="Pfam" id="PF01582">
    <property type="entry name" value="TIR"/>
    <property type="match status" value="1"/>
</dbReference>
<organism evidence="5 6">
    <name type="scientific">Cardamine amara subsp. amara</name>
    <dbReference type="NCBI Taxonomy" id="228776"/>
    <lineage>
        <taxon>Eukaryota</taxon>
        <taxon>Viridiplantae</taxon>
        <taxon>Streptophyta</taxon>
        <taxon>Embryophyta</taxon>
        <taxon>Tracheophyta</taxon>
        <taxon>Spermatophyta</taxon>
        <taxon>Magnoliopsida</taxon>
        <taxon>eudicotyledons</taxon>
        <taxon>Gunneridae</taxon>
        <taxon>Pentapetalae</taxon>
        <taxon>rosids</taxon>
        <taxon>malvids</taxon>
        <taxon>Brassicales</taxon>
        <taxon>Brassicaceae</taxon>
        <taxon>Cardamineae</taxon>
        <taxon>Cardamine</taxon>
    </lineage>
</organism>
<dbReference type="InterPro" id="IPR000157">
    <property type="entry name" value="TIR_dom"/>
</dbReference>
<proteinExistence type="predicted"/>
<evidence type="ECO:0000256" key="1">
    <source>
        <dbReference type="ARBA" id="ARBA00022614"/>
    </source>
</evidence>
<reference evidence="5 6" key="1">
    <citation type="submission" date="2024-04" db="EMBL/GenBank/DDBJ databases">
        <title>Genome assembly C_amara_ONT_v2.</title>
        <authorList>
            <person name="Yant L."/>
            <person name="Moore C."/>
            <person name="Slenker M."/>
        </authorList>
    </citation>
    <scope>NUCLEOTIDE SEQUENCE [LARGE SCALE GENOMIC DNA]</scope>
    <source>
        <tissue evidence="5">Leaf</tissue>
    </source>
</reference>
<dbReference type="Gene3D" id="3.40.50.10140">
    <property type="entry name" value="Toll/interleukin-1 receptor homology (TIR) domain"/>
    <property type="match status" value="1"/>
</dbReference>
<name>A0ABD1ALP2_CARAN</name>
<gene>
    <name evidence="5" type="ORF">V5N11_013036</name>
</gene>
<keyword evidence="6" id="KW-1185">Reference proteome</keyword>
<dbReference type="SUPFAM" id="SSF46785">
    <property type="entry name" value="Winged helix' DNA-binding domain"/>
    <property type="match status" value="1"/>
</dbReference>
<evidence type="ECO:0000313" key="5">
    <source>
        <dbReference type="EMBL" id="KAL1199771.1"/>
    </source>
</evidence>
<dbReference type="SMART" id="SM00255">
    <property type="entry name" value="TIR"/>
    <property type="match status" value="1"/>
</dbReference>
<dbReference type="InterPro" id="IPR011713">
    <property type="entry name" value="Leu-rich_rpt_3"/>
</dbReference>
<dbReference type="SUPFAM" id="SSF52200">
    <property type="entry name" value="Toll/Interleukin receptor TIR domain"/>
    <property type="match status" value="1"/>
</dbReference>
<dbReference type="Gene3D" id="3.80.10.10">
    <property type="entry name" value="Ribonuclease Inhibitor"/>
    <property type="match status" value="3"/>
</dbReference>
<dbReference type="SUPFAM" id="SSF52058">
    <property type="entry name" value="L domain-like"/>
    <property type="match status" value="2"/>
</dbReference>
<dbReference type="Pfam" id="PF07725">
    <property type="entry name" value="LRR_3"/>
    <property type="match status" value="1"/>
</dbReference>
<dbReference type="PANTHER" id="PTHR11017">
    <property type="entry name" value="LEUCINE-RICH REPEAT-CONTAINING PROTEIN"/>
    <property type="match status" value="1"/>
</dbReference>
<dbReference type="InterPro" id="IPR058192">
    <property type="entry name" value="WHD_ROQ1-like"/>
</dbReference>
<dbReference type="InterPro" id="IPR044974">
    <property type="entry name" value="Disease_R_plants"/>
</dbReference>
<dbReference type="EMBL" id="JBANAX010000637">
    <property type="protein sequence ID" value="KAL1199771.1"/>
    <property type="molecule type" value="Genomic_DNA"/>
</dbReference>
<dbReference type="PRINTS" id="PR00364">
    <property type="entry name" value="DISEASERSIST"/>
</dbReference>
<dbReference type="Gene3D" id="1.10.8.430">
    <property type="entry name" value="Helical domain of apoptotic protease-activating factors"/>
    <property type="match status" value="1"/>
</dbReference>
<accession>A0ABD1ALP2</accession>
<dbReference type="Pfam" id="PF23282">
    <property type="entry name" value="WHD_ROQ1"/>
    <property type="match status" value="1"/>
</dbReference>
<evidence type="ECO:0000256" key="3">
    <source>
        <dbReference type="ARBA" id="ARBA00022821"/>
    </source>
</evidence>
<dbReference type="InterPro" id="IPR032675">
    <property type="entry name" value="LRR_dom_sf"/>
</dbReference>
<evidence type="ECO:0000259" key="4">
    <source>
        <dbReference type="PROSITE" id="PS50104"/>
    </source>
</evidence>
<evidence type="ECO:0000313" key="6">
    <source>
        <dbReference type="Proteomes" id="UP001558713"/>
    </source>
</evidence>
<dbReference type="InterPro" id="IPR002182">
    <property type="entry name" value="NB-ARC"/>
</dbReference>
<dbReference type="PROSITE" id="PS50104">
    <property type="entry name" value="TIR"/>
    <property type="match status" value="1"/>
</dbReference>
<dbReference type="PANTHER" id="PTHR11017:SF518">
    <property type="entry name" value="DISEASE RESISTANCE PROTEIN (TIR-NBS-LRR CLASS)-RELATED"/>
    <property type="match status" value="1"/>
</dbReference>
<keyword evidence="1" id="KW-0433">Leucine-rich repeat</keyword>
<keyword evidence="2" id="KW-0677">Repeat</keyword>
<dbReference type="InterPro" id="IPR027417">
    <property type="entry name" value="P-loop_NTPase"/>
</dbReference>
<dbReference type="GO" id="GO:0006952">
    <property type="term" value="P:defense response"/>
    <property type="evidence" value="ECO:0007669"/>
    <property type="project" value="UniProtKB-KW"/>
</dbReference>